<protein>
    <submittedName>
        <fullName evidence="2">Uncharacterized protein</fullName>
    </submittedName>
</protein>
<comment type="caution">
    <text evidence="2">The sequence shown here is derived from an EMBL/GenBank/DDBJ whole genome shotgun (WGS) entry which is preliminary data.</text>
</comment>
<dbReference type="Proteomes" id="UP000664601">
    <property type="component" value="Unassembled WGS sequence"/>
</dbReference>
<name>A0ABS3LFY4_9ENTE</name>
<feature type="non-terminal residue" evidence="2">
    <location>
        <position position="161"/>
    </location>
</feature>
<proteinExistence type="predicted"/>
<keyword evidence="3" id="KW-1185">Reference proteome</keyword>
<evidence type="ECO:0000256" key="1">
    <source>
        <dbReference type="SAM" id="Coils"/>
    </source>
</evidence>
<dbReference type="EMBL" id="JAFREM010000036">
    <property type="protein sequence ID" value="MBO1308558.1"/>
    <property type="molecule type" value="Genomic_DNA"/>
</dbReference>
<evidence type="ECO:0000313" key="3">
    <source>
        <dbReference type="Proteomes" id="UP000664601"/>
    </source>
</evidence>
<sequence>MSQKEKRRHLLQVFLKSKLLFACFSVVLSLLLVVGSTYAWITSADERINQSEANRRKLSARIDEEYSRVFGWAPGTTQTKKVRVKNDGETPALVRLKLEETFVSFEVDTTDNHRQDAAPENNVNGNANLKTYGTPSIPAIDVKQTDTWAVGNTYEVSTDKH</sequence>
<feature type="coiled-coil region" evidence="1">
    <location>
        <begin position="41"/>
        <end position="68"/>
    </location>
</feature>
<organism evidence="2 3">
    <name type="scientific">Candidatus Enterococcus moelleringii</name>
    <dbReference type="NCBI Taxonomy" id="2815325"/>
    <lineage>
        <taxon>Bacteria</taxon>
        <taxon>Bacillati</taxon>
        <taxon>Bacillota</taxon>
        <taxon>Bacilli</taxon>
        <taxon>Lactobacillales</taxon>
        <taxon>Enterococcaceae</taxon>
        <taxon>Enterococcus</taxon>
    </lineage>
</organism>
<gene>
    <name evidence="2" type="ORF">JZO70_20455</name>
</gene>
<evidence type="ECO:0000313" key="2">
    <source>
        <dbReference type="EMBL" id="MBO1308558.1"/>
    </source>
</evidence>
<keyword evidence="1" id="KW-0175">Coiled coil</keyword>
<reference evidence="2 3" key="1">
    <citation type="submission" date="2021-03" db="EMBL/GenBank/DDBJ databases">
        <title>Enterococcal diversity collection.</title>
        <authorList>
            <person name="Gilmore M.S."/>
            <person name="Schwartzman J."/>
            <person name="Van Tyne D."/>
            <person name="Martin M."/>
            <person name="Earl A.M."/>
            <person name="Manson A.L."/>
            <person name="Straub T."/>
            <person name="Salamzade R."/>
            <person name="Saavedra J."/>
            <person name="Lebreton F."/>
            <person name="Prichula J."/>
            <person name="Schaufler K."/>
            <person name="Gaca A."/>
            <person name="Sgardioli B."/>
            <person name="Wagenaar J."/>
            <person name="Strong T."/>
        </authorList>
    </citation>
    <scope>NUCLEOTIDE SEQUENCE [LARGE SCALE GENOMIC DNA]</scope>
    <source>
        <strain evidence="2 3">669A</strain>
    </source>
</reference>
<accession>A0ABS3LFY4</accession>